<dbReference type="InterPro" id="IPR042099">
    <property type="entry name" value="ANL_N_sf"/>
</dbReference>
<dbReference type="STRING" id="1352936.M878_17120"/>
<dbReference type="EMBL" id="AWQX01000149">
    <property type="protein sequence ID" value="EST31226.1"/>
    <property type="molecule type" value="Genomic_DNA"/>
</dbReference>
<dbReference type="PATRIC" id="fig|1352936.5.peg.3598"/>
<evidence type="ECO:0000313" key="3">
    <source>
        <dbReference type="EMBL" id="EST31226.1"/>
    </source>
</evidence>
<dbReference type="InterPro" id="IPR000873">
    <property type="entry name" value="AMP-dep_synth/lig_dom"/>
</dbReference>
<evidence type="ECO:0000259" key="2">
    <source>
        <dbReference type="Pfam" id="PF13193"/>
    </source>
</evidence>
<dbReference type="Pfam" id="PF13193">
    <property type="entry name" value="AMP-binding_C"/>
    <property type="match status" value="1"/>
</dbReference>
<feature type="non-terminal residue" evidence="3">
    <location>
        <position position="1"/>
    </location>
</feature>
<dbReference type="Gene3D" id="3.30.300.30">
    <property type="match status" value="1"/>
</dbReference>
<reference evidence="3 4" key="1">
    <citation type="journal article" date="2014" name="Genome Announc.">
        <title>Draft Genome Sequence of Streptomyces roseochromogenes subsp. oscitans DS 12.976, Producer of the Aminocoumarin Antibiotic Clorobiocin.</title>
        <authorList>
            <person name="Ruckert C."/>
            <person name="Kalinowski J."/>
            <person name="Heide L."/>
            <person name="Apel A.K."/>
        </authorList>
    </citation>
    <scope>NUCLEOTIDE SEQUENCE [LARGE SCALE GENOMIC DNA]</scope>
    <source>
        <strain evidence="3 4">DS 12.976</strain>
    </source>
</reference>
<dbReference type="PANTHER" id="PTHR45527:SF1">
    <property type="entry name" value="FATTY ACID SYNTHASE"/>
    <property type="match status" value="1"/>
</dbReference>
<dbReference type="Proteomes" id="UP000017984">
    <property type="component" value="Chromosome"/>
</dbReference>
<evidence type="ECO:0008006" key="5">
    <source>
        <dbReference type="Google" id="ProtNLM"/>
    </source>
</evidence>
<dbReference type="GO" id="GO:0044550">
    <property type="term" value="P:secondary metabolite biosynthetic process"/>
    <property type="evidence" value="ECO:0007669"/>
    <property type="project" value="TreeGrafter"/>
</dbReference>
<dbReference type="RefSeq" id="WP_023547388.1">
    <property type="nucleotide sequence ID" value="NZ_CM002285.1"/>
</dbReference>
<dbReference type="Gene3D" id="3.40.50.12780">
    <property type="entry name" value="N-terminal domain of ligase-like"/>
    <property type="match status" value="1"/>
</dbReference>
<dbReference type="OrthoDB" id="2472181at2"/>
<dbReference type="HOGENOM" id="CLU_000022_2_12_11"/>
<comment type="caution">
    <text evidence="3">The sequence shown here is derived from an EMBL/GenBank/DDBJ whole genome shotgun (WGS) entry which is preliminary data.</text>
</comment>
<dbReference type="SUPFAM" id="SSF56801">
    <property type="entry name" value="Acetyl-CoA synthetase-like"/>
    <property type="match status" value="1"/>
</dbReference>
<gene>
    <name evidence="3" type="ORF">M878_17120</name>
</gene>
<evidence type="ECO:0000259" key="1">
    <source>
        <dbReference type="Pfam" id="PF00501"/>
    </source>
</evidence>
<dbReference type="GO" id="GO:0043041">
    <property type="term" value="P:amino acid activation for nonribosomal peptide biosynthetic process"/>
    <property type="evidence" value="ECO:0007669"/>
    <property type="project" value="TreeGrafter"/>
</dbReference>
<dbReference type="GO" id="GO:0005737">
    <property type="term" value="C:cytoplasm"/>
    <property type="evidence" value="ECO:0007669"/>
    <property type="project" value="TreeGrafter"/>
</dbReference>
<dbReference type="PANTHER" id="PTHR45527">
    <property type="entry name" value="NONRIBOSOMAL PEPTIDE SYNTHETASE"/>
    <property type="match status" value="1"/>
</dbReference>
<sequence length="419" mass="44501">PLDPADPPARLARTVRGSGLHFLATTVPARATEAAALLGRAAAGSELDSLVLLPVADETAGDLALDGGYIFSTSGSTGTPKGVLLSHENVLHFADWAARTLGLRAQDRVGAQAALTFDLSTFDLYSSALAGAAVHLMPERLTAFPAEVAGWLREHEISVLYAVPTLYRLLRKTGLLTGGSAPRLRLFAFAGEPLPPDLLAWYLAEFPGASCHNLYGPTETNVCTAAHFPPGSTVGATVPIGRAVDGVHTVVLDPDGDPARRGELHVAGPTVLRGYLVDGQLRDPAREVRFDDGVTRRAYPTGDLAETDDDGRLLLLGRADDQVKRRGHRIDLRDVESALRETVAAEACAVVAKRGAHEGEIWAYVVGATNERQVLTALAGVLPRRMLPDRIVLTDRLPVSGHGKVDRRELAELASTEGA</sequence>
<proteinExistence type="predicted"/>
<dbReference type="AlphaFoldDB" id="V6KIH7"/>
<accession>V6KIH7</accession>
<dbReference type="InterPro" id="IPR025110">
    <property type="entry name" value="AMP-bd_C"/>
</dbReference>
<dbReference type="Pfam" id="PF00501">
    <property type="entry name" value="AMP-binding"/>
    <property type="match status" value="1"/>
</dbReference>
<feature type="domain" description="AMP-dependent synthetase/ligase" evidence="1">
    <location>
        <begin position="66"/>
        <end position="276"/>
    </location>
</feature>
<name>V6KIH7_STRRC</name>
<keyword evidence="4" id="KW-1185">Reference proteome</keyword>
<feature type="domain" description="AMP-binding enzyme C-terminal" evidence="2">
    <location>
        <begin position="335"/>
        <end position="404"/>
    </location>
</feature>
<organism evidence="3 4">
    <name type="scientific">Streptomyces roseochromogenus subsp. oscitans DS 12.976</name>
    <dbReference type="NCBI Taxonomy" id="1352936"/>
    <lineage>
        <taxon>Bacteria</taxon>
        <taxon>Bacillati</taxon>
        <taxon>Actinomycetota</taxon>
        <taxon>Actinomycetes</taxon>
        <taxon>Kitasatosporales</taxon>
        <taxon>Streptomycetaceae</taxon>
        <taxon>Streptomyces</taxon>
    </lineage>
</organism>
<protein>
    <recommendedName>
        <fullName evidence="5">AMP-dependent synthetase/ligase domain-containing protein</fullName>
    </recommendedName>
</protein>
<evidence type="ECO:0000313" key="4">
    <source>
        <dbReference type="Proteomes" id="UP000017984"/>
    </source>
</evidence>
<dbReference type="InterPro" id="IPR045851">
    <property type="entry name" value="AMP-bd_C_sf"/>
</dbReference>
<dbReference type="GO" id="GO:0031177">
    <property type="term" value="F:phosphopantetheine binding"/>
    <property type="evidence" value="ECO:0007669"/>
    <property type="project" value="TreeGrafter"/>
</dbReference>